<feature type="compositionally biased region" description="Polar residues" evidence="1">
    <location>
        <begin position="20"/>
        <end position="29"/>
    </location>
</feature>
<proteinExistence type="predicted"/>
<protein>
    <submittedName>
        <fullName evidence="2">Uncharacterized protein</fullName>
    </submittedName>
</protein>
<dbReference type="EMBL" id="JAXQNO010000021">
    <property type="protein sequence ID" value="KAK4769453.1"/>
    <property type="molecule type" value="Genomic_DNA"/>
</dbReference>
<comment type="caution">
    <text evidence="2">The sequence shown here is derived from an EMBL/GenBank/DDBJ whole genome shotgun (WGS) entry which is preliminary data.</text>
</comment>
<dbReference type="PANTHER" id="PTHR33671:SF2">
    <property type="entry name" value="N-METHYLTRANSFERASE, PUTATIVE (DUF688)-RELATED"/>
    <property type="match status" value="1"/>
</dbReference>
<feature type="compositionally biased region" description="Basic and acidic residues" evidence="1">
    <location>
        <begin position="351"/>
        <end position="374"/>
    </location>
</feature>
<feature type="region of interest" description="Disordered" evidence="1">
    <location>
        <begin position="322"/>
        <end position="374"/>
    </location>
</feature>
<dbReference type="InterPro" id="IPR007789">
    <property type="entry name" value="DUF688"/>
</dbReference>
<feature type="compositionally biased region" description="Basic and acidic residues" evidence="1">
    <location>
        <begin position="34"/>
        <end position="45"/>
    </location>
</feature>
<gene>
    <name evidence="2" type="ORF">SAY86_027603</name>
</gene>
<sequence>MVLRTPMEEKQLDLNQPFLSVRRYSSTPTPAEAQEQRRKVHHSVDKLPPLPRYKSELKSGPVRKPGKVPFVWEKAPGKPKEGNQPPNCTALDRCHASPKLPPGSSQKVKVNNQNLEKDSVIFMATDSQVCPGQVARPATKNECCEEVVGIGHGGNSCLEEGDDEAFVDALETFSWSDTFLNCSITSGLDGLNGVDLRSIERFNLGPRLNPEPVAQDFIMCRFLPAAMAMAAEAPQHTTRKPMPLAPQEIPRPEKVSNNWMNIDSPRVEQNGPMIPPRYIMNGYKEESEDDDCNCYDNPPAKVCGLLPRFCLLSPVAGIKHMQHHMPHSARRIQEKSSYKIPAPKTRAKRNPSKEGREDKHDSRTSSEALQEKDGKRLVGSSFCRQMQGNGQFLKQKEITLREAFEADGSAGTASQELCNSSVKDGSSPPSKQCLNFRELLASEGIEWESSSTGTGPVAERTLYVDYVQLVKPRVPSSHEDLKAKNAALWKPSCQQIEQSFLHSDKMKDEEREEIKKQINPVPCDASDCGKEASMAKPSTGERESAAEGKSKNNANLNFHLPPPLLKTPSDSWLSRTLHSVSSQSPSSSEAPSGTKIVLNRAIASKSPPAETKWETIVRTSNIHHEHLRFSKVVSSAILPIHSSTLNSYSVLPHLIIIHHVIRNCSHQFPRLEGLRKLSCIF</sequence>
<dbReference type="AlphaFoldDB" id="A0AAN7KHT4"/>
<dbReference type="PANTHER" id="PTHR33671">
    <property type="entry name" value="N-METHYLTRANSFERASE, PUTATIVE (DUF688)-RELATED"/>
    <property type="match status" value="1"/>
</dbReference>
<dbReference type="Proteomes" id="UP001346149">
    <property type="component" value="Unassembled WGS sequence"/>
</dbReference>
<feature type="compositionally biased region" description="Basic and acidic residues" evidence="1">
    <location>
        <begin position="539"/>
        <end position="550"/>
    </location>
</feature>
<evidence type="ECO:0000313" key="2">
    <source>
        <dbReference type="EMBL" id="KAK4769453.1"/>
    </source>
</evidence>
<name>A0AAN7KHT4_TRANT</name>
<feature type="region of interest" description="Disordered" evidence="1">
    <location>
        <begin position="504"/>
        <end position="563"/>
    </location>
</feature>
<evidence type="ECO:0000313" key="3">
    <source>
        <dbReference type="Proteomes" id="UP001346149"/>
    </source>
</evidence>
<feature type="compositionally biased region" description="Basic and acidic residues" evidence="1">
    <location>
        <begin position="504"/>
        <end position="516"/>
    </location>
</feature>
<accession>A0AAN7KHT4</accession>
<organism evidence="2 3">
    <name type="scientific">Trapa natans</name>
    <name type="common">Water chestnut</name>
    <dbReference type="NCBI Taxonomy" id="22666"/>
    <lineage>
        <taxon>Eukaryota</taxon>
        <taxon>Viridiplantae</taxon>
        <taxon>Streptophyta</taxon>
        <taxon>Embryophyta</taxon>
        <taxon>Tracheophyta</taxon>
        <taxon>Spermatophyta</taxon>
        <taxon>Magnoliopsida</taxon>
        <taxon>eudicotyledons</taxon>
        <taxon>Gunneridae</taxon>
        <taxon>Pentapetalae</taxon>
        <taxon>rosids</taxon>
        <taxon>malvids</taxon>
        <taxon>Myrtales</taxon>
        <taxon>Lythraceae</taxon>
        <taxon>Trapa</taxon>
    </lineage>
</organism>
<reference evidence="2 3" key="1">
    <citation type="journal article" date="2023" name="Hortic Res">
        <title>Pangenome of water caltrop reveals structural variations and asymmetric subgenome divergence after allopolyploidization.</title>
        <authorList>
            <person name="Zhang X."/>
            <person name="Chen Y."/>
            <person name="Wang L."/>
            <person name="Yuan Y."/>
            <person name="Fang M."/>
            <person name="Shi L."/>
            <person name="Lu R."/>
            <person name="Comes H.P."/>
            <person name="Ma Y."/>
            <person name="Chen Y."/>
            <person name="Huang G."/>
            <person name="Zhou Y."/>
            <person name="Zheng Z."/>
            <person name="Qiu Y."/>
        </authorList>
    </citation>
    <scope>NUCLEOTIDE SEQUENCE [LARGE SCALE GENOMIC DNA]</scope>
    <source>
        <strain evidence="2">F231</strain>
    </source>
</reference>
<feature type="region of interest" description="Disordered" evidence="1">
    <location>
        <begin position="20"/>
        <end position="88"/>
    </location>
</feature>
<keyword evidence="3" id="KW-1185">Reference proteome</keyword>
<dbReference type="Pfam" id="PF05097">
    <property type="entry name" value="DUF688"/>
    <property type="match status" value="1"/>
</dbReference>
<evidence type="ECO:0000256" key="1">
    <source>
        <dbReference type="SAM" id="MobiDB-lite"/>
    </source>
</evidence>